<gene>
    <name evidence="1" type="ORF">EXN66_Car011033</name>
</gene>
<dbReference type="CDD" id="cd20220">
    <property type="entry name" value="PFM_natterin-3-like"/>
    <property type="match status" value="1"/>
</dbReference>
<dbReference type="AlphaFoldDB" id="A0A6G1PYN7"/>
<dbReference type="SMART" id="SM00696">
    <property type="entry name" value="DM9"/>
    <property type="match status" value="1"/>
</dbReference>
<dbReference type="PANTHER" id="PTHR31649:SF1">
    <property type="entry name" value="FARNESOIC ACID O-METHYL TRANSFERASE DOMAIN-CONTAINING PROTEIN"/>
    <property type="match status" value="1"/>
</dbReference>
<dbReference type="Pfam" id="PF11901">
    <property type="entry name" value="DM9"/>
    <property type="match status" value="1"/>
</dbReference>
<reference evidence="2" key="2">
    <citation type="submission" date="2019-02" db="EMBL/GenBank/DDBJ databases">
        <title>Opniocepnalus argus Var Kimnra genome.</title>
        <authorList>
            <person name="Zhou C."/>
            <person name="Xiao S."/>
        </authorList>
    </citation>
    <scope>NUCLEOTIDE SEQUENCE [LARGE SCALE GENOMIC DNA]</scope>
</reference>
<dbReference type="EMBL" id="CM015722">
    <property type="protein sequence ID" value="KAF3695357.1"/>
    <property type="molecule type" value="Genomic_DNA"/>
</dbReference>
<accession>A0A6G1PYN7</accession>
<dbReference type="PANTHER" id="PTHR31649">
    <property type="entry name" value="AGAP009604-PA"/>
    <property type="match status" value="1"/>
</dbReference>
<dbReference type="InterPro" id="IPR006616">
    <property type="entry name" value="DM9_repeat"/>
</dbReference>
<dbReference type="Proteomes" id="UP000503349">
    <property type="component" value="Chromosome 11"/>
</dbReference>
<evidence type="ECO:0000313" key="2">
    <source>
        <dbReference type="Proteomes" id="UP000503349"/>
    </source>
</evidence>
<sequence>MISTSNAVLLSQTLTVDWSTAAYIFCRGYKAAVSGSNLGASRAMMIKLLLLLLVLSPVTHQESEERTSEDRDASWLNQDHQDTVPELIIQHIATATHRHILVPAKSRGRREVKASQTKYDNGNLRWHLWAGSLPSGAVSLNNKHTGRVDYVCKHGCHSGFYSAKVGSYCLYPYANKEIRASSFEILVNPDDFEVLEWKDASQGAVPKNSVRTCYSEEIYVGKNVYGLGKVVPKLKNFYLPWSGAQYAYTSYQVLTVKNNVESEHTDKVSYDKNKVNMIQNGPVTMHVFTVTNNECSPVSKTVTLSKTIQEQHRWDIGDHLTVASKKTFTGGVPHVVSSQVKFTADMFFQLSQGNVMTEEIAHSVSVNLRVPPNSRCKIRMMGDKYKVNIPFTARLSRTYSNKKTKSTSVTGTYNSVQVGKLYVKVDRCVPGANDCA</sequence>
<protein>
    <submittedName>
        <fullName evidence="1">Natterin-3</fullName>
    </submittedName>
</protein>
<organism evidence="1 2">
    <name type="scientific">Channa argus</name>
    <name type="common">Northern snakehead</name>
    <name type="synonym">Ophicephalus argus</name>
    <dbReference type="NCBI Taxonomy" id="215402"/>
    <lineage>
        <taxon>Eukaryota</taxon>
        <taxon>Metazoa</taxon>
        <taxon>Chordata</taxon>
        <taxon>Craniata</taxon>
        <taxon>Vertebrata</taxon>
        <taxon>Euteleostomi</taxon>
        <taxon>Actinopterygii</taxon>
        <taxon>Neopterygii</taxon>
        <taxon>Teleostei</taxon>
        <taxon>Neoteleostei</taxon>
        <taxon>Acanthomorphata</taxon>
        <taxon>Anabantaria</taxon>
        <taxon>Anabantiformes</taxon>
        <taxon>Channoidei</taxon>
        <taxon>Channidae</taxon>
        <taxon>Channa</taxon>
    </lineage>
</organism>
<dbReference type="SUPFAM" id="SSF56973">
    <property type="entry name" value="Aerolisin/ETX pore-forming domain"/>
    <property type="match status" value="1"/>
</dbReference>
<reference evidence="1 2" key="1">
    <citation type="submission" date="2019-02" db="EMBL/GenBank/DDBJ databases">
        <title>Opniocepnalus argus genome.</title>
        <authorList>
            <person name="Zhou C."/>
            <person name="Xiao S."/>
        </authorList>
    </citation>
    <scope>NUCLEOTIDE SEQUENCE [LARGE SCALE GENOMIC DNA]</scope>
    <source>
        <strain evidence="1">OARG1902GOOAL</strain>
        <tissue evidence="1">Muscle</tissue>
    </source>
</reference>
<proteinExistence type="predicted"/>
<name>A0A6G1PYN7_CHAAH</name>
<keyword evidence="2" id="KW-1185">Reference proteome</keyword>
<dbReference type="Gene3D" id="2.170.15.10">
    <property type="entry name" value="Proaerolysin, chain A, domain 3"/>
    <property type="match status" value="1"/>
</dbReference>
<evidence type="ECO:0000313" key="1">
    <source>
        <dbReference type="EMBL" id="KAF3695357.1"/>
    </source>
</evidence>